<sequence length="126" mass="14208">MRAEGFYLAPPILAPDAWDEYAPAERVIRWTEHHQQRRITTDPASQAGNLYARINHSRWVADCTCGSAQIVSPADPRMWCVVCGAGWWQLVFPADVAAVEESLAALPIIERNWWAEPDPVRPTLEV</sequence>
<name>A0ABV3CSZ3_STREX</name>
<dbReference type="Proteomes" id="UP001551210">
    <property type="component" value="Unassembled WGS sequence"/>
</dbReference>
<protein>
    <submittedName>
        <fullName evidence="1">Uncharacterized protein</fullName>
    </submittedName>
</protein>
<gene>
    <name evidence="1" type="ORF">AB0A76_09000</name>
</gene>
<comment type="caution">
    <text evidence="1">The sequence shown here is derived from an EMBL/GenBank/DDBJ whole genome shotgun (WGS) entry which is preliminary data.</text>
</comment>
<dbReference type="RefSeq" id="WP_359205680.1">
    <property type="nucleotide sequence ID" value="NZ_JBEZAM010000008.1"/>
</dbReference>
<organism evidence="1 2">
    <name type="scientific">Streptomyces exfoliatus</name>
    <name type="common">Streptomyces hydrogenans</name>
    <dbReference type="NCBI Taxonomy" id="1905"/>
    <lineage>
        <taxon>Bacteria</taxon>
        <taxon>Bacillati</taxon>
        <taxon>Actinomycetota</taxon>
        <taxon>Actinomycetes</taxon>
        <taxon>Kitasatosporales</taxon>
        <taxon>Streptomycetaceae</taxon>
        <taxon>Streptomyces</taxon>
    </lineage>
</organism>
<keyword evidence="2" id="KW-1185">Reference proteome</keyword>
<evidence type="ECO:0000313" key="1">
    <source>
        <dbReference type="EMBL" id="MEU7293326.1"/>
    </source>
</evidence>
<accession>A0ABV3CSZ3</accession>
<reference evidence="1 2" key="1">
    <citation type="submission" date="2024-06" db="EMBL/GenBank/DDBJ databases">
        <title>The Natural Products Discovery Center: Release of the First 8490 Sequenced Strains for Exploring Actinobacteria Biosynthetic Diversity.</title>
        <authorList>
            <person name="Kalkreuter E."/>
            <person name="Kautsar S.A."/>
            <person name="Yang D."/>
            <person name="Bader C.D."/>
            <person name="Teijaro C.N."/>
            <person name="Fluegel L."/>
            <person name="Davis C.M."/>
            <person name="Simpson J.R."/>
            <person name="Lauterbach L."/>
            <person name="Steele A.D."/>
            <person name="Gui C."/>
            <person name="Meng S."/>
            <person name="Li G."/>
            <person name="Viehrig K."/>
            <person name="Ye F."/>
            <person name="Su P."/>
            <person name="Kiefer A.F."/>
            <person name="Nichols A."/>
            <person name="Cepeda A.J."/>
            <person name="Yan W."/>
            <person name="Fan B."/>
            <person name="Jiang Y."/>
            <person name="Adhikari A."/>
            <person name="Zheng C.-J."/>
            <person name="Schuster L."/>
            <person name="Cowan T.M."/>
            <person name="Smanski M.J."/>
            <person name="Chevrette M.G."/>
            <person name="De Carvalho L.P.S."/>
            <person name="Shen B."/>
        </authorList>
    </citation>
    <scope>NUCLEOTIDE SEQUENCE [LARGE SCALE GENOMIC DNA]</scope>
    <source>
        <strain evidence="1 2">NPDC045705</strain>
    </source>
</reference>
<evidence type="ECO:0000313" key="2">
    <source>
        <dbReference type="Proteomes" id="UP001551210"/>
    </source>
</evidence>
<dbReference type="EMBL" id="JBEZAM010000008">
    <property type="protein sequence ID" value="MEU7293326.1"/>
    <property type="molecule type" value="Genomic_DNA"/>
</dbReference>
<proteinExistence type="predicted"/>